<evidence type="ECO:0000313" key="8">
    <source>
        <dbReference type="Proteomes" id="UP000694411"/>
    </source>
</evidence>
<dbReference type="GO" id="GO:0005758">
    <property type="term" value="C:mitochondrial intermembrane space"/>
    <property type="evidence" value="ECO:0007669"/>
    <property type="project" value="UniProtKB-SubCell"/>
</dbReference>
<dbReference type="Pfam" id="PF02297">
    <property type="entry name" value="COX6B"/>
    <property type="match status" value="1"/>
</dbReference>
<dbReference type="Proteomes" id="UP000694411">
    <property type="component" value="Chromosome 10"/>
</dbReference>
<evidence type="ECO:0000256" key="3">
    <source>
        <dbReference type="ARBA" id="ARBA00023157"/>
    </source>
</evidence>
<reference evidence="7" key="1">
    <citation type="submission" date="2018-05" db="EMBL/GenBank/DDBJ databases">
        <title>Whole genome of Theropithecus gelada.</title>
        <authorList>
            <person name="Chiou K.L."/>
            <person name="Snyder-Mackler N."/>
        </authorList>
    </citation>
    <scope>NUCLEOTIDE SEQUENCE [LARGE SCALE GENOMIC DNA]</scope>
</reference>
<evidence type="ECO:0000256" key="6">
    <source>
        <dbReference type="ARBA" id="ARBA00056684"/>
    </source>
</evidence>
<dbReference type="SUPFAM" id="SSF47694">
    <property type="entry name" value="Cytochrome c oxidase subunit h"/>
    <property type="match status" value="1"/>
</dbReference>
<evidence type="ECO:0000313" key="7">
    <source>
        <dbReference type="Ensembl" id="ENSTGEP00000010991.1"/>
    </source>
</evidence>
<dbReference type="AlphaFoldDB" id="A0A8D2ES73"/>
<dbReference type="CDD" id="cd00926">
    <property type="entry name" value="Cyt_c_Oxidase_VIb"/>
    <property type="match status" value="1"/>
</dbReference>
<sequence length="108" mass="12437">MAEDIKTKIKNYRTAPFDSHFPNQNQTRNGWQKHLDFHPFKKATTATGGGDVSVCEWYQHVYKSLCPISWVSAWDDHGQKVHFLGRSELAPSHLCPSPRMVKKNLGIW</sequence>
<dbReference type="Ensembl" id="ENSTGET00000013226.1">
    <property type="protein sequence ID" value="ENSTGEP00000010991.1"/>
    <property type="gene ID" value="ENSTGEG00000008990.1"/>
</dbReference>
<comment type="function">
    <text evidence="6">Connects the two COX monomers into the physiological dimeric form.</text>
</comment>
<protein>
    <recommendedName>
        <fullName evidence="4">Cytochrome c oxidase subunit 6B1</fullName>
    </recommendedName>
    <alternativeName>
        <fullName evidence="5">Cytochrome c oxidase subunit VIb isoform 1</fullName>
    </alternativeName>
</protein>
<organism evidence="7 8">
    <name type="scientific">Theropithecus gelada</name>
    <name type="common">Gelada baboon</name>
    <dbReference type="NCBI Taxonomy" id="9565"/>
    <lineage>
        <taxon>Eukaryota</taxon>
        <taxon>Metazoa</taxon>
        <taxon>Chordata</taxon>
        <taxon>Craniata</taxon>
        <taxon>Vertebrata</taxon>
        <taxon>Euteleostomi</taxon>
        <taxon>Mammalia</taxon>
        <taxon>Eutheria</taxon>
        <taxon>Euarchontoglires</taxon>
        <taxon>Primates</taxon>
        <taxon>Haplorrhini</taxon>
        <taxon>Catarrhini</taxon>
        <taxon>Cercopithecidae</taxon>
        <taxon>Cercopithecinae</taxon>
        <taxon>Theropithecus</taxon>
    </lineage>
</organism>
<proteinExistence type="predicted"/>
<comment type="subcellular location">
    <subcellularLocation>
        <location evidence="1">Mitochondrion intermembrane space</location>
    </subcellularLocation>
</comment>
<reference evidence="7" key="2">
    <citation type="submission" date="2025-08" db="UniProtKB">
        <authorList>
            <consortium name="Ensembl"/>
        </authorList>
    </citation>
    <scope>IDENTIFICATION</scope>
</reference>
<dbReference type="FunFam" id="1.10.10.140:FF:000001">
    <property type="entry name" value="Cytochrome c oxidase subunit 6B1"/>
    <property type="match status" value="1"/>
</dbReference>
<dbReference type="GO" id="GO:0045277">
    <property type="term" value="C:respiratory chain complex IV"/>
    <property type="evidence" value="ECO:0007669"/>
    <property type="project" value="InterPro"/>
</dbReference>
<dbReference type="InterPro" id="IPR036549">
    <property type="entry name" value="CX6/COA6-like_sf"/>
</dbReference>
<dbReference type="InterPro" id="IPR048280">
    <property type="entry name" value="COX6B-like"/>
</dbReference>
<keyword evidence="2" id="KW-0496">Mitochondrion</keyword>
<dbReference type="InterPro" id="IPR003213">
    <property type="entry name" value="Cyt_c_oxidase_su6B"/>
</dbReference>
<keyword evidence="3" id="KW-1015">Disulfide bond</keyword>
<keyword evidence="8" id="KW-1185">Reference proteome</keyword>
<reference evidence="7" key="3">
    <citation type="submission" date="2025-09" db="UniProtKB">
        <authorList>
            <consortium name="Ensembl"/>
        </authorList>
    </citation>
    <scope>IDENTIFICATION</scope>
</reference>
<dbReference type="Gene3D" id="1.10.10.140">
    <property type="entry name" value="Cytochrome c oxidase, subunit VIb"/>
    <property type="match status" value="1"/>
</dbReference>
<evidence type="ECO:0000256" key="1">
    <source>
        <dbReference type="ARBA" id="ARBA00004569"/>
    </source>
</evidence>
<accession>A0A8D2ES73</accession>
<dbReference type="PANTHER" id="PTHR11387">
    <property type="entry name" value="CYTOCHROME C OXIDASE SUBUNIT 6B"/>
    <property type="match status" value="1"/>
</dbReference>
<name>A0A8D2ES73_THEGE</name>
<evidence type="ECO:0000256" key="4">
    <source>
        <dbReference type="ARBA" id="ARBA00040060"/>
    </source>
</evidence>
<evidence type="ECO:0000256" key="5">
    <source>
        <dbReference type="ARBA" id="ARBA00042114"/>
    </source>
</evidence>
<evidence type="ECO:0000256" key="2">
    <source>
        <dbReference type="ARBA" id="ARBA00023128"/>
    </source>
</evidence>